<dbReference type="PANTHER" id="PTHR45128:SF1">
    <property type="entry name" value="S-ADENOSYLMETHIONINE-DEPENDENT METHYLTRANSFERASE RV2258C"/>
    <property type="match status" value="1"/>
</dbReference>
<accession>A0A2G8JVC4</accession>
<dbReference type="Pfam" id="PF21320">
    <property type="entry name" value="WHD_Rv2258c"/>
    <property type="match status" value="1"/>
</dbReference>
<sequence>MASKGETDLSGDFGPQIEEIIQHGFASVMIAMGYDLGLFDVMAELSEPKSSEEIAAAAGMKERYIREWLGVMVTAKVVSIDATGNKFFLPANRVPYLTKGVSGMMAHEASFMVNLTKNAFDKVKASFLEAGPPGTSYDDYPGKFELTAKFGEHWMKNHLASSFIPLFPELKTQLESGIKVIDLGCGMGVSTCALAKAFPKSTIHGVDFVDINFQGAKKQAKEESLKNCKFSAGDISNLPDDWSGHFQYAFMNNVFHDLAHPMTCLAEIKRILGPGGLLSIIDCHGYSAIKDNIDRVPAAVNLYSASLLACLPLSLGAGGVGLGAMCGVEKIKEVVTSAGFEMLQSGVAPECRSYKHYFHCKVA</sequence>
<dbReference type="InterPro" id="IPR036390">
    <property type="entry name" value="WH_DNA-bd_sf"/>
</dbReference>
<dbReference type="SUPFAM" id="SSF46785">
    <property type="entry name" value="Winged helix' DNA-binding domain"/>
    <property type="match status" value="1"/>
</dbReference>
<dbReference type="InterPro" id="IPR036388">
    <property type="entry name" value="WH-like_DNA-bd_sf"/>
</dbReference>
<protein>
    <submittedName>
        <fullName evidence="3">Uncharacterized protein</fullName>
    </submittedName>
</protein>
<evidence type="ECO:0000313" key="4">
    <source>
        <dbReference type="Proteomes" id="UP000230750"/>
    </source>
</evidence>
<dbReference type="CDD" id="cd02440">
    <property type="entry name" value="AdoMet_MTases"/>
    <property type="match status" value="1"/>
</dbReference>
<proteinExistence type="predicted"/>
<dbReference type="AlphaFoldDB" id="A0A2G8JVC4"/>
<dbReference type="EMBL" id="MRZV01001209">
    <property type="protein sequence ID" value="PIK39717.1"/>
    <property type="molecule type" value="Genomic_DNA"/>
</dbReference>
<dbReference type="SUPFAM" id="SSF53335">
    <property type="entry name" value="S-adenosyl-L-methionine-dependent methyltransferases"/>
    <property type="match status" value="1"/>
</dbReference>
<dbReference type="InterPro" id="IPR025714">
    <property type="entry name" value="Methyltranfer_dom"/>
</dbReference>
<dbReference type="PANTHER" id="PTHR45128">
    <property type="entry name" value="METHYLTRANSFERASE TYPE 11"/>
    <property type="match status" value="1"/>
</dbReference>
<dbReference type="OrthoDB" id="506498at2759"/>
<dbReference type="Gene3D" id="3.40.50.150">
    <property type="entry name" value="Vaccinia Virus protein VP39"/>
    <property type="match status" value="1"/>
</dbReference>
<dbReference type="InterPro" id="IPR048711">
    <property type="entry name" value="WHD_Rv2258c"/>
</dbReference>
<dbReference type="Pfam" id="PF13847">
    <property type="entry name" value="Methyltransf_31"/>
    <property type="match status" value="1"/>
</dbReference>
<evidence type="ECO:0000259" key="1">
    <source>
        <dbReference type="Pfam" id="PF13847"/>
    </source>
</evidence>
<organism evidence="3 4">
    <name type="scientific">Stichopus japonicus</name>
    <name type="common">Sea cucumber</name>
    <dbReference type="NCBI Taxonomy" id="307972"/>
    <lineage>
        <taxon>Eukaryota</taxon>
        <taxon>Metazoa</taxon>
        <taxon>Echinodermata</taxon>
        <taxon>Eleutherozoa</taxon>
        <taxon>Echinozoa</taxon>
        <taxon>Holothuroidea</taxon>
        <taxon>Aspidochirotacea</taxon>
        <taxon>Aspidochirotida</taxon>
        <taxon>Stichopodidae</taxon>
        <taxon>Apostichopus</taxon>
    </lineage>
</organism>
<evidence type="ECO:0000259" key="2">
    <source>
        <dbReference type="Pfam" id="PF21320"/>
    </source>
</evidence>
<dbReference type="Proteomes" id="UP000230750">
    <property type="component" value="Unassembled WGS sequence"/>
</dbReference>
<name>A0A2G8JVC4_STIJA</name>
<dbReference type="Gene3D" id="1.10.10.10">
    <property type="entry name" value="Winged helix-like DNA-binding domain superfamily/Winged helix DNA-binding domain"/>
    <property type="match status" value="1"/>
</dbReference>
<gene>
    <name evidence="3" type="ORF">BSL78_23449</name>
</gene>
<feature type="domain" description="S-adenosylmethionine-dependent methyltransferase Rv2258c-like winged HTH" evidence="2">
    <location>
        <begin position="26"/>
        <end position="98"/>
    </location>
</feature>
<dbReference type="InterPro" id="IPR029063">
    <property type="entry name" value="SAM-dependent_MTases_sf"/>
</dbReference>
<evidence type="ECO:0000313" key="3">
    <source>
        <dbReference type="EMBL" id="PIK39717.1"/>
    </source>
</evidence>
<dbReference type="InterPro" id="IPR053173">
    <property type="entry name" value="SAM-binding_MTase"/>
</dbReference>
<comment type="caution">
    <text evidence="3">The sequence shown here is derived from an EMBL/GenBank/DDBJ whole genome shotgun (WGS) entry which is preliminary data.</text>
</comment>
<feature type="domain" description="Methyltransferase" evidence="1">
    <location>
        <begin position="175"/>
        <end position="288"/>
    </location>
</feature>
<dbReference type="STRING" id="307972.A0A2G8JVC4"/>
<keyword evidence="4" id="KW-1185">Reference proteome</keyword>
<reference evidence="3 4" key="1">
    <citation type="journal article" date="2017" name="PLoS Biol.">
        <title>The sea cucumber genome provides insights into morphological evolution and visceral regeneration.</title>
        <authorList>
            <person name="Zhang X."/>
            <person name="Sun L."/>
            <person name="Yuan J."/>
            <person name="Sun Y."/>
            <person name="Gao Y."/>
            <person name="Zhang L."/>
            <person name="Li S."/>
            <person name="Dai H."/>
            <person name="Hamel J.F."/>
            <person name="Liu C."/>
            <person name="Yu Y."/>
            <person name="Liu S."/>
            <person name="Lin W."/>
            <person name="Guo K."/>
            <person name="Jin S."/>
            <person name="Xu P."/>
            <person name="Storey K.B."/>
            <person name="Huan P."/>
            <person name="Zhang T."/>
            <person name="Zhou Y."/>
            <person name="Zhang J."/>
            <person name="Lin C."/>
            <person name="Li X."/>
            <person name="Xing L."/>
            <person name="Huo D."/>
            <person name="Sun M."/>
            <person name="Wang L."/>
            <person name="Mercier A."/>
            <person name="Li F."/>
            <person name="Yang H."/>
            <person name="Xiang J."/>
        </authorList>
    </citation>
    <scope>NUCLEOTIDE SEQUENCE [LARGE SCALE GENOMIC DNA]</scope>
    <source>
        <strain evidence="3">Shaxun</strain>
        <tissue evidence="3">Muscle</tissue>
    </source>
</reference>